<dbReference type="Proteomes" id="UP001152300">
    <property type="component" value="Unassembled WGS sequence"/>
</dbReference>
<feature type="region of interest" description="Disordered" evidence="1">
    <location>
        <begin position="147"/>
        <end position="174"/>
    </location>
</feature>
<reference evidence="2" key="1">
    <citation type="submission" date="2022-11" db="EMBL/GenBank/DDBJ databases">
        <title>Genome Resource of Sclerotinia nivalis Strain SnTB1, a Plant Pathogen Isolated from American Ginseng.</title>
        <authorList>
            <person name="Fan S."/>
        </authorList>
    </citation>
    <scope>NUCLEOTIDE SEQUENCE</scope>
    <source>
        <strain evidence="2">SnTB1</strain>
    </source>
</reference>
<feature type="compositionally biased region" description="Low complexity" evidence="1">
    <location>
        <begin position="86"/>
        <end position="96"/>
    </location>
</feature>
<evidence type="ECO:0000313" key="3">
    <source>
        <dbReference type="Proteomes" id="UP001152300"/>
    </source>
</evidence>
<accession>A0A9X0AEB7</accession>
<name>A0A9X0AEB7_9HELO</name>
<gene>
    <name evidence="2" type="ORF">OCU04_011090</name>
</gene>
<comment type="caution">
    <text evidence="2">The sequence shown here is derived from an EMBL/GenBank/DDBJ whole genome shotgun (WGS) entry which is preliminary data.</text>
</comment>
<feature type="compositionally biased region" description="Basic and acidic residues" evidence="1">
    <location>
        <begin position="158"/>
        <end position="174"/>
    </location>
</feature>
<keyword evidence="3" id="KW-1185">Reference proteome</keyword>
<feature type="region of interest" description="Disordered" evidence="1">
    <location>
        <begin position="34"/>
        <end position="96"/>
    </location>
</feature>
<dbReference type="EMBL" id="JAPEIS010000013">
    <property type="protein sequence ID" value="KAJ8060789.1"/>
    <property type="molecule type" value="Genomic_DNA"/>
</dbReference>
<feature type="compositionally biased region" description="Polar residues" evidence="1">
    <location>
        <begin position="66"/>
        <end position="85"/>
    </location>
</feature>
<sequence>MKIAHKRIVELGRKNEAQKIASLPTDPDMLKEMGRREAQRQLSIIQGSPAPKRKVSNHPGTPVKKITSQTSSSHGTPLRQTLMKPNSSGRNLNNRSSLLSSLNLNNRKASLCVPNLDNEKVSSSDLSLDNQKATLSDLKLDNQKALSSGLSLDNGKASSKDLSKELEDCREEKF</sequence>
<protein>
    <submittedName>
        <fullName evidence="2">Uncharacterized protein</fullName>
    </submittedName>
</protein>
<organism evidence="2 3">
    <name type="scientific">Sclerotinia nivalis</name>
    <dbReference type="NCBI Taxonomy" id="352851"/>
    <lineage>
        <taxon>Eukaryota</taxon>
        <taxon>Fungi</taxon>
        <taxon>Dikarya</taxon>
        <taxon>Ascomycota</taxon>
        <taxon>Pezizomycotina</taxon>
        <taxon>Leotiomycetes</taxon>
        <taxon>Helotiales</taxon>
        <taxon>Sclerotiniaceae</taxon>
        <taxon>Sclerotinia</taxon>
    </lineage>
</organism>
<proteinExistence type="predicted"/>
<dbReference type="AlphaFoldDB" id="A0A9X0AEB7"/>
<evidence type="ECO:0000313" key="2">
    <source>
        <dbReference type="EMBL" id="KAJ8060789.1"/>
    </source>
</evidence>
<evidence type="ECO:0000256" key="1">
    <source>
        <dbReference type="SAM" id="MobiDB-lite"/>
    </source>
</evidence>